<dbReference type="OrthoDB" id="275876at2759"/>
<dbReference type="GO" id="GO:0005840">
    <property type="term" value="C:ribosome"/>
    <property type="evidence" value="ECO:0007669"/>
    <property type="project" value="UniProtKB-KW"/>
</dbReference>
<dbReference type="Gene3D" id="3.40.1370.10">
    <property type="match status" value="1"/>
</dbReference>
<dbReference type="PANTHER" id="PTHR10746">
    <property type="entry name" value="50S RIBOSOMAL PROTEIN L4"/>
    <property type="match status" value="1"/>
</dbReference>
<dbReference type="SUPFAM" id="SSF52166">
    <property type="entry name" value="Ribosomal protein L4"/>
    <property type="match status" value="1"/>
</dbReference>
<dbReference type="Pfam" id="PF00573">
    <property type="entry name" value="Ribosomal_L4"/>
    <property type="match status" value="1"/>
</dbReference>
<evidence type="ECO:0000256" key="3">
    <source>
        <dbReference type="ARBA" id="ARBA00023274"/>
    </source>
</evidence>
<reference evidence="6" key="1">
    <citation type="journal article" date="2021" name="Open Biol.">
        <title>Shared evolutionary footprints suggest mitochondrial oxidative damage underlies multiple complex I losses in fungi.</title>
        <authorList>
            <person name="Schikora-Tamarit M.A."/>
            <person name="Marcet-Houben M."/>
            <person name="Nosek J."/>
            <person name="Gabaldon T."/>
        </authorList>
    </citation>
    <scope>NUCLEOTIDE SEQUENCE</scope>
    <source>
        <strain evidence="6">CBS6075</strain>
    </source>
</reference>
<proteinExistence type="inferred from homology"/>
<comment type="caution">
    <text evidence="6">The sequence shown here is derived from an EMBL/GenBank/DDBJ whole genome shotgun (WGS) entry which is preliminary data.</text>
</comment>
<dbReference type="PANTHER" id="PTHR10746:SF6">
    <property type="entry name" value="LARGE RIBOSOMAL SUBUNIT PROTEIN UL4M"/>
    <property type="match status" value="1"/>
</dbReference>
<reference evidence="6" key="2">
    <citation type="submission" date="2021-01" db="EMBL/GenBank/DDBJ databases">
        <authorList>
            <person name="Schikora-Tamarit M.A."/>
        </authorList>
    </citation>
    <scope>NUCLEOTIDE SEQUENCE</scope>
    <source>
        <strain evidence="6">CBS6075</strain>
    </source>
</reference>
<dbReference type="EMBL" id="JAEUBE010000183">
    <property type="protein sequence ID" value="KAH3667314.1"/>
    <property type="molecule type" value="Genomic_DNA"/>
</dbReference>
<evidence type="ECO:0000256" key="1">
    <source>
        <dbReference type="ARBA" id="ARBA00010528"/>
    </source>
</evidence>
<evidence type="ECO:0000256" key="2">
    <source>
        <dbReference type="ARBA" id="ARBA00022980"/>
    </source>
</evidence>
<dbReference type="GO" id="GO:0003735">
    <property type="term" value="F:structural constituent of ribosome"/>
    <property type="evidence" value="ECO:0007669"/>
    <property type="project" value="InterPro"/>
</dbReference>
<dbReference type="AlphaFoldDB" id="A0A9P8P9C7"/>
<keyword evidence="7" id="KW-1185">Reference proteome</keyword>
<dbReference type="Proteomes" id="UP000769157">
    <property type="component" value="Unassembled WGS sequence"/>
</dbReference>
<dbReference type="GO" id="GO:1990904">
    <property type="term" value="C:ribonucleoprotein complex"/>
    <property type="evidence" value="ECO:0007669"/>
    <property type="project" value="UniProtKB-KW"/>
</dbReference>
<evidence type="ECO:0000313" key="6">
    <source>
        <dbReference type="EMBL" id="KAH3667314.1"/>
    </source>
</evidence>
<dbReference type="RefSeq" id="XP_046062126.1">
    <property type="nucleotide sequence ID" value="XM_046203890.1"/>
</dbReference>
<name>A0A9P8P9C7_9ASCO</name>
<keyword evidence="3" id="KW-0687">Ribonucleoprotein</keyword>
<feature type="compositionally biased region" description="Basic residues" evidence="5">
    <location>
        <begin position="88"/>
        <end position="97"/>
    </location>
</feature>
<comment type="similarity">
    <text evidence="1">Belongs to the universal ribosomal protein uL4 family.</text>
</comment>
<dbReference type="GO" id="GO:0006412">
    <property type="term" value="P:translation"/>
    <property type="evidence" value="ECO:0007669"/>
    <property type="project" value="InterPro"/>
</dbReference>
<evidence type="ECO:0000256" key="4">
    <source>
        <dbReference type="ARBA" id="ARBA00040565"/>
    </source>
</evidence>
<keyword evidence="2" id="KW-0689">Ribosomal protein</keyword>
<accession>A0A9P8P9C7</accession>
<sequence>MSLVSKFGVITRRLATAAEPLFPNRAIPPAYTLATLRSFPSLEPHAMFPVHNAFLNTPIRRDILWLAVVMELDNIRVGASNPPDRSQHKFSRHKLRPQKGSGMARVGDANSPIRYRGAYALARTAPNDFSSELPEKVYHAAYRTALSSAYQAGKLFVIGNLENSESKLLPGDSFDLETTHSHPHAVAMFVKKHGLEKLNLLFIPEEYDPESNLVKAVKQYGNRARILRKEDVEVRDLLKADRLVVSKETLVYFASKYTKHIL</sequence>
<organism evidence="6 7">
    <name type="scientific">Ogataea philodendri</name>
    <dbReference type="NCBI Taxonomy" id="1378263"/>
    <lineage>
        <taxon>Eukaryota</taxon>
        <taxon>Fungi</taxon>
        <taxon>Dikarya</taxon>
        <taxon>Ascomycota</taxon>
        <taxon>Saccharomycotina</taxon>
        <taxon>Pichiomycetes</taxon>
        <taxon>Pichiales</taxon>
        <taxon>Pichiaceae</taxon>
        <taxon>Ogataea</taxon>
    </lineage>
</organism>
<evidence type="ECO:0000256" key="5">
    <source>
        <dbReference type="SAM" id="MobiDB-lite"/>
    </source>
</evidence>
<dbReference type="InterPro" id="IPR013005">
    <property type="entry name" value="Ribosomal_uL4-like"/>
</dbReference>
<dbReference type="InterPro" id="IPR023574">
    <property type="entry name" value="Ribosomal_uL4_dom_sf"/>
</dbReference>
<evidence type="ECO:0000313" key="7">
    <source>
        <dbReference type="Proteomes" id="UP000769157"/>
    </source>
</evidence>
<feature type="region of interest" description="Disordered" evidence="5">
    <location>
        <begin position="78"/>
        <end position="107"/>
    </location>
</feature>
<gene>
    <name evidence="6" type="ORF">OGAPHI_002963</name>
</gene>
<protein>
    <recommendedName>
        <fullName evidence="4">Large ribosomal subunit protein uL4m</fullName>
    </recommendedName>
</protein>
<dbReference type="GeneID" id="70234930"/>
<dbReference type="InterPro" id="IPR002136">
    <property type="entry name" value="Ribosomal_uL4"/>
</dbReference>